<protein>
    <submittedName>
        <fullName evidence="7">Uncharacterized protein</fullName>
    </submittedName>
</protein>
<evidence type="ECO:0000256" key="4">
    <source>
        <dbReference type="ARBA" id="ARBA00022737"/>
    </source>
</evidence>
<evidence type="ECO:0000256" key="3">
    <source>
        <dbReference type="ARBA" id="ARBA00022729"/>
    </source>
</evidence>
<evidence type="ECO:0000313" key="8">
    <source>
        <dbReference type="Proteomes" id="UP001461498"/>
    </source>
</evidence>
<evidence type="ECO:0000313" key="7">
    <source>
        <dbReference type="EMBL" id="KAK9498724.1"/>
    </source>
</evidence>
<comment type="caution">
    <text evidence="7">The sequence shown here is derived from an EMBL/GenBank/DDBJ whole genome shotgun (WGS) entry which is preliminary data.</text>
</comment>
<keyword evidence="3 6" id="KW-0732">Signal</keyword>
<dbReference type="SUPFAM" id="SSF82895">
    <property type="entry name" value="TSP-1 type 1 repeat"/>
    <property type="match status" value="2"/>
</dbReference>
<dbReference type="AlphaFoldDB" id="A0AAW1CJK5"/>
<dbReference type="FunFam" id="2.20.100.10:FF:000001">
    <property type="entry name" value="semaphorin-5A isoform X1"/>
    <property type="match status" value="1"/>
</dbReference>
<keyword evidence="4" id="KW-0677">Repeat</keyword>
<comment type="subcellular location">
    <subcellularLocation>
        <location evidence="1">Secreted</location>
    </subcellularLocation>
</comment>
<dbReference type="InterPro" id="IPR036383">
    <property type="entry name" value="TSP1_rpt_sf"/>
</dbReference>
<dbReference type="Gene3D" id="2.20.100.10">
    <property type="entry name" value="Thrombospondin type-1 (TSP1) repeat"/>
    <property type="match status" value="2"/>
</dbReference>
<evidence type="ECO:0000256" key="6">
    <source>
        <dbReference type="SAM" id="SignalP"/>
    </source>
</evidence>
<organism evidence="7 8">
    <name type="scientific">Rhynocoris fuscipes</name>
    <dbReference type="NCBI Taxonomy" id="488301"/>
    <lineage>
        <taxon>Eukaryota</taxon>
        <taxon>Metazoa</taxon>
        <taxon>Ecdysozoa</taxon>
        <taxon>Arthropoda</taxon>
        <taxon>Hexapoda</taxon>
        <taxon>Insecta</taxon>
        <taxon>Pterygota</taxon>
        <taxon>Neoptera</taxon>
        <taxon>Paraneoptera</taxon>
        <taxon>Hemiptera</taxon>
        <taxon>Heteroptera</taxon>
        <taxon>Panheteroptera</taxon>
        <taxon>Cimicomorpha</taxon>
        <taxon>Reduviidae</taxon>
        <taxon>Harpactorinae</taxon>
        <taxon>Harpactorini</taxon>
        <taxon>Rhynocoris</taxon>
    </lineage>
</organism>
<gene>
    <name evidence="7" type="ORF">O3M35_003294</name>
</gene>
<name>A0AAW1CJK5_9HEMI</name>
<dbReference type="InterPro" id="IPR052065">
    <property type="entry name" value="Compl_asym_regulator"/>
</dbReference>
<evidence type="ECO:0000256" key="2">
    <source>
        <dbReference type="ARBA" id="ARBA00022525"/>
    </source>
</evidence>
<evidence type="ECO:0000256" key="1">
    <source>
        <dbReference type="ARBA" id="ARBA00004613"/>
    </source>
</evidence>
<evidence type="ECO:0000256" key="5">
    <source>
        <dbReference type="ARBA" id="ARBA00023157"/>
    </source>
</evidence>
<dbReference type="PANTHER" id="PTHR22906:SF43">
    <property type="entry name" value="PROPERDIN"/>
    <property type="match status" value="1"/>
</dbReference>
<dbReference type="Pfam" id="PF00090">
    <property type="entry name" value="TSP_1"/>
    <property type="match status" value="2"/>
</dbReference>
<keyword evidence="2" id="KW-0964">Secreted</keyword>
<feature type="signal peptide" evidence="6">
    <location>
        <begin position="1"/>
        <end position="22"/>
    </location>
</feature>
<accession>A0AAW1CJK5</accession>
<dbReference type="EMBL" id="JAPXFL010000012">
    <property type="protein sequence ID" value="KAK9498724.1"/>
    <property type="molecule type" value="Genomic_DNA"/>
</dbReference>
<dbReference type="PANTHER" id="PTHR22906">
    <property type="entry name" value="PROPERDIN"/>
    <property type="match status" value="1"/>
</dbReference>
<dbReference type="InterPro" id="IPR000884">
    <property type="entry name" value="TSP1_rpt"/>
</dbReference>
<dbReference type="PROSITE" id="PS50092">
    <property type="entry name" value="TSP1"/>
    <property type="match status" value="2"/>
</dbReference>
<keyword evidence="5" id="KW-1015">Disulfide bond</keyword>
<keyword evidence="8" id="KW-1185">Reference proteome</keyword>
<reference evidence="7 8" key="1">
    <citation type="submission" date="2022-12" db="EMBL/GenBank/DDBJ databases">
        <title>Chromosome-level genome assembly of true bugs.</title>
        <authorList>
            <person name="Ma L."/>
            <person name="Li H."/>
        </authorList>
    </citation>
    <scope>NUCLEOTIDE SEQUENCE [LARGE SCALE GENOMIC DNA]</scope>
    <source>
        <strain evidence="7">Lab_2022b</strain>
    </source>
</reference>
<dbReference type="SMART" id="SM00209">
    <property type="entry name" value="TSP1"/>
    <property type="match status" value="2"/>
</dbReference>
<feature type="chain" id="PRO_5043396388" evidence="6">
    <location>
        <begin position="23"/>
        <end position="249"/>
    </location>
</feature>
<proteinExistence type="predicted"/>
<dbReference type="PRINTS" id="PR01705">
    <property type="entry name" value="TSP1REPEAT"/>
</dbReference>
<sequence length="249" mass="28469">MLFYLNFLALLILLLPLNVITNEEVQYIKLEILRRLSCSLGLTNKNCAVDGGWSFWSFWGPCVGACGQVGLRWRTRECNSPKPANNGLPCVGNYHECKECRKEACSLEDYREFIKCDLIRSKEFELIEEIDKKYSSLTTKCLQSECHYKTAHNILQDDTDLYWNALHCVKHNIGCPEYGGWSNWGDWTDCSSHCGYGKQITCRSCDHPRPTNPKYKCTGNNCTTISCMGTKCDSIDGKFHFKLTIIIPM</sequence>
<dbReference type="Proteomes" id="UP001461498">
    <property type="component" value="Unassembled WGS sequence"/>
</dbReference>